<protein>
    <submittedName>
        <fullName evidence="2">Uncharacterized protein</fullName>
    </submittedName>
</protein>
<sequence length="82" mass="9352">MTRLFYGRDPVAENAAQEVLPKQPVTFLKTLLRLLMILIRVLVCFMVGSAPACPGQRHTHPFFDVPARLVYSRAGQSRFHNR</sequence>
<evidence type="ECO:0000313" key="3">
    <source>
        <dbReference type="Proteomes" id="UP000234503"/>
    </source>
</evidence>
<keyword evidence="3" id="KW-1185">Reference proteome</keyword>
<dbReference type="Proteomes" id="UP000234503">
    <property type="component" value="Unassembled WGS sequence"/>
</dbReference>
<reference evidence="2 3" key="1">
    <citation type="submission" date="2017-12" db="EMBL/GenBank/DDBJ databases">
        <title>Characterization of six clinical isolates of Enterochimera gen. nov., a novel genus of the Yersiniaciae family and the three species Enterochimera arupensis sp. nov., Enterochimera coloradensis sp. nov, and Enterochimera californica sp. nov.</title>
        <authorList>
            <person name="Rossi A."/>
            <person name="Fisher M."/>
        </authorList>
    </citation>
    <scope>NUCLEOTIDE SEQUENCE [LARGE SCALE GENOMIC DNA]</scope>
    <source>
        <strain evidence="3">2016-Iso4</strain>
    </source>
</reference>
<dbReference type="AlphaFoldDB" id="A0A2N5DWT0"/>
<dbReference type="EMBL" id="PJZH01000022">
    <property type="protein sequence ID" value="PLR31714.1"/>
    <property type="molecule type" value="Genomic_DNA"/>
</dbReference>
<keyword evidence="1" id="KW-1133">Transmembrane helix</keyword>
<proteinExistence type="predicted"/>
<accession>A0A2N5DWT0</accession>
<name>A0A2N5DWT0_9GAMM</name>
<evidence type="ECO:0000256" key="1">
    <source>
        <dbReference type="SAM" id="Phobius"/>
    </source>
</evidence>
<feature type="transmembrane region" description="Helical" evidence="1">
    <location>
        <begin position="31"/>
        <end position="52"/>
    </location>
</feature>
<comment type="caution">
    <text evidence="2">The sequence shown here is derived from an EMBL/GenBank/DDBJ whole genome shotgun (WGS) entry which is preliminary data.</text>
</comment>
<gene>
    <name evidence="2" type="ORF">CYR32_16545</name>
</gene>
<evidence type="ECO:0000313" key="2">
    <source>
        <dbReference type="EMBL" id="PLR31714.1"/>
    </source>
</evidence>
<keyword evidence="1" id="KW-0812">Transmembrane</keyword>
<keyword evidence="1" id="KW-0472">Membrane</keyword>
<organism evidence="2 3">
    <name type="scientific">Chimaeribacter coloradensis</name>
    <dbReference type="NCBI Taxonomy" id="2060068"/>
    <lineage>
        <taxon>Bacteria</taxon>
        <taxon>Pseudomonadati</taxon>
        <taxon>Pseudomonadota</taxon>
        <taxon>Gammaproteobacteria</taxon>
        <taxon>Enterobacterales</taxon>
        <taxon>Yersiniaceae</taxon>
        <taxon>Chimaeribacter</taxon>
    </lineage>
</organism>